<protein>
    <recommendedName>
        <fullName evidence="2">Homologous recombination OB-fold protein OB-fold domain-containing protein</fullName>
    </recommendedName>
</protein>
<proteinExistence type="predicted"/>
<organism evidence="3 4">
    <name type="scientific">Anaeromyces robustus</name>
    <dbReference type="NCBI Taxonomy" id="1754192"/>
    <lineage>
        <taxon>Eukaryota</taxon>
        <taxon>Fungi</taxon>
        <taxon>Fungi incertae sedis</taxon>
        <taxon>Chytridiomycota</taxon>
        <taxon>Chytridiomycota incertae sedis</taxon>
        <taxon>Neocallimastigomycetes</taxon>
        <taxon>Neocallimastigales</taxon>
        <taxon>Neocallimastigaceae</taxon>
        <taxon>Anaeromyces</taxon>
    </lineage>
</organism>
<feature type="region of interest" description="Disordered" evidence="1">
    <location>
        <begin position="876"/>
        <end position="898"/>
    </location>
</feature>
<dbReference type="Proteomes" id="UP000193944">
    <property type="component" value="Unassembled WGS sequence"/>
</dbReference>
<reference evidence="3 4" key="1">
    <citation type="submission" date="2016-08" db="EMBL/GenBank/DDBJ databases">
        <title>A Parts List for Fungal Cellulosomes Revealed by Comparative Genomics.</title>
        <authorList>
            <consortium name="DOE Joint Genome Institute"/>
            <person name="Haitjema C.H."/>
            <person name="Gilmore S.P."/>
            <person name="Henske J.K."/>
            <person name="Solomon K.V."/>
            <person name="De Groot R."/>
            <person name="Kuo A."/>
            <person name="Mondo S.J."/>
            <person name="Salamov A.A."/>
            <person name="Labutti K."/>
            <person name="Zhao Z."/>
            <person name="Chiniquy J."/>
            <person name="Barry K."/>
            <person name="Brewer H.M."/>
            <person name="Purvine S.O."/>
            <person name="Wright A.T."/>
            <person name="Boxma B."/>
            <person name="Van Alen T."/>
            <person name="Hackstein J.H."/>
            <person name="Baker S.E."/>
            <person name="Grigoriev I.V."/>
            <person name="O'Malley M.A."/>
        </authorList>
    </citation>
    <scope>NUCLEOTIDE SEQUENCE [LARGE SCALE GENOMIC DNA]</scope>
    <source>
        <strain evidence="3 4">S4</strain>
    </source>
</reference>
<feature type="region of interest" description="Disordered" evidence="1">
    <location>
        <begin position="94"/>
        <end position="141"/>
    </location>
</feature>
<dbReference type="GO" id="GO:0000725">
    <property type="term" value="P:recombinational repair"/>
    <property type="evidence" value="ECO:0007669"/>
    <property type="project" value="InterPro"/>
</dbReference>
<name>A0A1Y1XAE7_9FUNG</name>
<feature type="compositionally biased region" description="Low complexity" evidence="1">
    <location>
        <begin position="550"/>
        <end position="564"/>
    </location>
</feature>
<evidence type="ECO:0000259" key="2">
    <source>
        <dbReference type="Pfam" id="PF15072"/>
    </source>
</evidence>
<gene>
    <name evidence="3" type="ORF">BCR32DRAFT_292443</name>
</gene>
<feature type="region of interest" description="Disordered" evidence="1">
    <location>
        <begin position="546"/>
        <end position="567"/>
    </location>
</feature>
<dbReference type="AlphaFoldDB" id="A0A1Y1XAE7"/>
<comment type="caution">
    <text evidence="3">The sequence shown here is derived from an EMBL/GenBank/DDBJ whole genome shotgun (WGS) entry which is preliminary data.</text>
</comment>
<feature type="region of interest" description="Disordered" evidence="1">
    <location>
        <begin position="611"/>
        <end position="640"/>
    </location>
</feature>
<evidence type="ECO:0000313" key="4">
    <source>
        <dbReference type="Proteomes" id="UP000193944"/>
    </source>
</evidence>
<feature type="compositionally biased region" description="Low complexity" evidence="1">
    <location>
        <begin position="224"/>
        <end position="238"/>
    </location>
</feature>
<evidence type="ECO:0000313" key="3">
    <source>
        <dbReference type="EMBL" id="ORX82722.1"/>
    </source>
</evidence>
<evidence type="ECO:0000256" key="1">
    <source>
        <dbReference type="SAM" id="MobiDB-lite"/>
    </source>
</evidence>
<feature type="region of interest" description="Disordered" evidence="1">
    <location>
        <begin position="224"/>
        <end position="248"/>
    </location>
</feature>
<dbReference type="PANTHER" id="PTHR14523:SF1">
    <property type="entry name" value="HOMOLOGOUS RECOMBINATION OB-FOLD PROTEIN"/>
    <property type="match status" value="1"/>
</dbReference>
<keyword evidence="4" id="KW-1185">Reference proteome</keyword>
<feature type="compositionally biased region" description="Basic and acidic residues" evidence="1">
    <location>
        <begin position="480"/>
        <end position="504"/>
    </location>
</feature>
<dbReference type="InterPro" id="IPR028045">
    <property type="entry name" value="HROB"/>
</dbReference>
<feature type="compositionally biased region" description="Basic and acidic residues" evidence="1">
    <location>
        <begin position="620"/>
        <end position="631"/>
    </location>
</feature>
<dbReference type="EMBL" id="MCFG01000088">
    <property type="protein sequence ID" value="ORX82722.1"/>
    <property type="molecule type" value="Genomic_DNA"/>
</dbReference>
<feature type="domain" description="Homologous recombination OB-fold protein OB-fold" evidence="2">
    <location>
        <begin position="346"/>
        <end position="427"/>
    </location>
</feature>
<feature type="compositionally biased region" description="Polar residues" evidence="1">
    <location>
        <begin position="97"/>
        <end position="138"/>
    </location>
</feature>
<feature type="compositionally biased region" description="Polar residues" evidence="1">
    <location>
        <begin position="879"/>
        <end position="890"/>
    </location>
</feature>
<accession>A0A1Y1XAE7</accession>
<dbReference type="Pfam" id="PF15072">
    <property type="entry name" value="HROB"/>
    <property type="match status" value="1"/>
</dbReference>
<dbReference type="PANTHER" id="PTHR14523">
    <property type="entry name" value="UNCHARACTERIZED PROTEIN C17ORF53 HOMOLOG"/>
    <property type="match status" value="1"/>
</dbReference>
<dbReference type="InterPro" id="IPR058570">
    <property type="entry name" value="HROB_OB"/>
</dbReference>
<sequence>MFRGITKTLNKFHKKNDDLANSQFQSTFNNVEISTNSSNNENDLQFNSQLFNSVNILSNNKNTNTIKNTQIENEILNRNRNNNIPSQNVMKQEVPIRNSQIGLSGSQTNNYRRTRQNPLNNRYPNSSYKRSNTQTSKYNKPFKIPSIVEKKQNVNSSSQFNNSQFSNSQNNTKNLLNNDKTNFGNRILSSQSGFRSSNIFNDNEFKNLNNDSKIDLNKSSFMSSYSNSNNNSSDNNKNSNKKYKIPGPAGKLPILTPEERKILFYSHHINDIMKKRNNNYGVSSTQYRKNAQLNTSFKKAKERVDLALNKNEAFESGSWVLMLKTLDLNQNKTKIIDIVKLRFPVEKVKSIVVLIKRIKVGDMDVSLIVQDPTGDMPAIMTKEAYEKYFDIMNQGTTLLLKNVSIFVIYKKGSYLNIGIQNISKIYTLDNITKAPIVIDIDKINSSARDIEADLEMARNLFEEKDINGLSDDEDENGQSNEKDKKVKNDKGKGKEKWEEEKEFKRKIEDQDYQFNRSSTSKTIIDSQNKIENNIENISQHSSVALQSQKNRNSTTTTNNNNNDNDFLSQNINKHDQKILNSQIIKDSSVKIGQNNINGLNNDLNNIKLNELEDSDNDIEEKEKEEIKKEDHSDDDNDDESFNILMNDISFEKSQSLYSSFLNTNNRKRPLESKSKVQELCSSNISHISGSIDNNNNNNNNKNNDNDDDDDINNLNATDTKKIKLDNEINKSSSLLKINNNEEENDNSNDINVNNSNNDNINNKLIDSHISTSLNDTNNIYSSGSVYSRMFTRTESMDTDTLSTNIISDNNNSKSSLTKTITISNNTNTNYNNNNNTNNNNNNNLLSISGTQINISKQNDNHNDHNIPSSISSSISIESKNASKGNNNDNTVSDDDMDELDILMEDIDSIY</sequence>
<feature type="region of interest" description="Disordered" evidence="1">
    <location>
        <begin position="687"/>
        <end position="712"/>
    </location>
</feature>
<dbReference type="OrthoDB" id="5600208at2759"/>
<feature type="region of interest" description="Disordered" evidence="1">
    <location>
        <begin position="465"/>
        <end position="504"/>
    </location>
</feature>
<feature type="region of interest" description="Disordered" evidence="1">
    <location>
        <begin position="153"/>
        <end position="179"/>
    </location>
</feature>
<reference evidence="3 4" key="2">
    <citation type="submission" date="2016-08" db="EMBL/GenBank/DDBJ databases">
        <title>Pervasive Adenine N6-methylation of Active Genes in Fungi.</title>
        <authorList>
            <consortium name="DOE Joint Genome Institute"/>
            <person name="Mondo S.J."/>
            <person name="Dannebaum R.O."/>
            <person name="Kuo R.C."/>
            <person name="Labutti K."/>
            <person name="Haridas S."/>
            <person name="Kuo A."/>
            <person name="Salamov A."/>
            <person name="Ahrendt S.R."/>
            <person name="Lipzen A."/>
            <person name="Sullivan W."/>
            <person name="Andreopoulos W.B."/>
            <person name="Clum A."/>
            <person name="Lindquist E."/>
            <person name="Daum C."/>
            <person name="Ramamoorthy G.K."/>
            <person name="Gryganskyi A."/>
            <person name="Culley D."/>
            <person name="Magnuson J.K."/>
            <person name="James T.Y."/>
            <person name="O'Malley M.A."/>
            <person name="Stajich J.E."/>
            <person name="Spatafora J.W."/>
            <person name="Visel A."/>
            <person name="Grigoriev I.V."/>
        </authorList>
    </citation>
    <scope>NUCLEOTIDE SEQUENCE [LARGE SCALE GENOMIC DNA]</scope>
    <source>
        <strain evidence="3 4">S4</strain>
    </source>
</reference>
<feature type="compositionally biased region" description="Low complexity" evidence="1">
    <location>
        <begin position="692"/>
        <end position="702"/>
    </location>
</feature>